<comment type="catalytic activity">
    <reaction evidence="14">
        <text>a 5,6-dihydrouridine in mRNA + NADP(+) = a uridine in mRNA + NADPH + H(+)</text>
        <dbReference type="Rhea" id="RHEA:69855"/>
        <dbReference type="Rhea" id="RHEA-COMP:14658"/>
        <dbReference type="Rhea" id="RHEA-COMP:17789"/>
        <dbReference type="ChEBI" id="CHEBI:15378"/>
        <dbReference type="ChEBI" id="CHEBI:57783"/>
        <dbReference type="ChEBI" id="CHEBI:58349"/>
        <dbReference type="ChEBI" id="CHEBI:65315"/>
        <dbReference type="ChEBI" id="CHEBI:74443"/>
    </reaction>
    <physiologicalReaction direction="right-to-left" evidence="14">
        <dbReference type="Rhea" id="RHEA:69857"/>
    </physiologicalReaction>
</comment>
<dbReference type="InterPro" id="IPR035587">
    <property type="entry name" value="DUS-like_FMN-bd"/>
</dbReference>
<feature type="region of interest" description="Disordered" evidence="18">
    <location>
        <begin position="1"/>
        <end position="20"/>
    </location>
</feature>
<dbReference type="PROSITE" id="PS01136">
    <property type="entry name" value="UPF0034"/>
    <property type="match status" value="1"/>
</dbReference>
<organism evidence="20 21">
    <name type="scientific">Pseudomicrostroma glucosiphilum</name>
    <dbReference type="NCBI Taxonomy" id="1684307"/>
    <lineage>
        <taxon>Eukaryota</taxon>
        <taxon>Fungi</taxon>
        <taxon>Dikarya</taxon>
        <taxon>Basidiomycota</taxon>
        <taxon>Ustilaginomycotina</taxon>
        <taxon>Exobasidiomycetes</taxon>
        <taxon>Microstromatales</taxon>
        <taxon>Microstromatales incertae sedis</taxon>
        <taxon>Pseudomicrostroma</taxon>
    </lineage>
</organism>
<dbReference type="PANTHER" id="PTHR45846:SF1">
    <property type="entry name" value="TRNA-DIHYDROURIDINE(47) SYNTHASE [NAD(P)(+)]-LIKE"/>
    <property type="match status" value="1"/>
</dbReference>
<evidence type="ECO:0000256" key="16">
    <source>
        <dbReference type="PROSITE-ProRule" id="PRU00723"/>
    </source>
</evidence>
<keyword evidence="6" id="KW-0507">mRNA processing</keyword>
<keyword evidence="9 17" id="KW-0521">NADP</keyword>
<dbReference type="PROSITE" id="PS50103">
    <property type="entry name" value="ZF_C3H1"/>
    <property type="match status" value="1"/>
</dbReference>
<keyword evidence="5 17" id="KW-0288">FMN</keyword>
<keyword evidence="16 17" id="KW-0862">Zinc</keyword>
<feature type="compositionally biased region" description="Basic and acidic residues" evidence="18">
    <location>
        <begin position="57"/>
        <end position="68"/>
    </location>
</feature>
<dbReference type="CDD" id="cd02801">
    <property type="entry name" value="DUS_like_FMN"/>
    <property type="match status" value="1"/>
</dbReference>
<evidence type="ECO:0000256" key="15">
    <source>
        <dbReference type="ARBA" id="ARBA00049513"/>
    </source>
</evidence>
<comment type="catalytic activity">
    <reaction evidence="13">
        <text>a 5,6-dihydrouridine in mRNA + NAD(+) = a uridine in mRNA + NADH + H(+)</text>
        <dbReference type="Rhea" id="RHEA:69851"/>
        <dbReference type="Rhea" id="RHEA-COMP:14658"/>
        <dbReference type="Rhea" id="RHEA-COMP:17789"/>
        <dbReference type="ChEBI" id="CHEBI:15378"/>
        <dbReference type="ChEBI" id="CHEBI:57540"/>
        <dbReference type="ChEBI" id="CHEBI:57945"/>
        <dbReference type="ChEBI" id="CHEBI:65315"/>
        <dbReference type="ChEBI" id="CHEBI:74443"/>
    </reaction>
    <physiologicalReaction direction="right-to-left" evidence="13">
        <dbReference type="Rhea" id="RHEA:69853"/>
    </physiologicalReaction>
</comment>
<evidence type="ECO:0000256" key="3">
    <source>
        <dbReference type="ARBA" id="ARBA00022143"/>
    </source>
</evidence>
<evidence type="ECO:0000256" key="12">
    <source>
        <dbReference type="ARBA" id="ARBA00048266"/>
    </source>
</evidence>
<feature type="compositionally biased region" description="Basic and acidic residues" evidence="18">
    <location>
        <begin position="93"/>
        <end position="106"/>
    </location>
</feature>
<dbReference type="EC" id="1.3.1.89" evidence="2 17"/>
<keyword evidence="11 17" id="KW-0520">NAD</keyword>
<feature type="compositionally biased region" description="Basic residues" evidence="18">
    <location>
        <begin position="83"/>
        <end position="92"/>
    </location>
</feature>
<evidence type="ECO:0000256" key="6">
    <source>
        <dbReference type="ARBA" id="ARBA00022664"/>
    </source>
</evidence>
<evidence type="ECO:0000256" key="17">
    <source>
        <dbReference type="RuleBase" id="RU291113"/>
    </source>
</evidence>
<dbReference type="PANTHER" id="PTHR45846">
    <property type="entry name" value="TRNA-DIHYDROURIDINE(47) SYNTHASE [NAD(P)(+)]-LIKE"/>
    <property type="match status" value="1"/>
</dbReference>
<accession>A0A316TYW2</accession>
<dbReference type="GO" id="GO:0003723">
    <property type="term" value="F:RNA binding"/>
    <property type="evidence" value="ECO:0007669"/>
    <property type="project" value="TreeGrafter"/>
</dbReference>
<protein>
    <recommendedName>
        <fullName evidence="3 17">tRNA-dihydrouridine(47) synthase [NAD(P)(+)]</fullName>
        <ecNumber evidence="2 17">1.3.1.89</ecNumber>
    </recommendedName>
    <alternativeName>
        <fullName evidence="17">tRNA-dihydrouridine synthase 3</fullName>
    </alternativeName>
</protein>
<dbReference type="EMBL" id="KZ819340">
    <property type="protein sequence ID" value="PWN17884.1"/>
    <property type="molecule type" value="Genomic_DNA"/>
</dbReference>
<keyword evidence="10 17" id="KW-0560">Oxidoreductase</keyword>
<dbReference type="InterPro" id="IPR018517">
    <property type="entry name" value="tRNA_hU_synthase_CS"/>
</dbReference>
<dbReference type="GO" id="GO:0106414">
    <property type="term" value="F:mRNA dihydrouridine synthase activity"/>
    <property type="evidence" value="ECO:0007669"/>
    <property type="project" value="RHEA"/>
</dbReference>
<keyword evidence="21" id="KW-1185">Reference proteome</keyword>
<dbReference type="AlphaFoldDB" id="A0A316TYW2"/>
<evidence type="ECO:0000256" key="14">
    <source>
        <dbReference type="ARBA" id="ARBA00049447"/>
    </source>
</evidence>
<gene>
    <name evidence="20" type="ORF">BCV69DRAFT_264533</name>
</gene>
<sequence>MTASTAEQPVTGPRPYTPGVAPIKAEYLIATSHFTSRPDDDAAESHTGPVKRAASAEAERPAHIDGRADTNGGGDGDGEGPKKLKGAARKKAKQAENRAKQMEKRQGGSQNKNRRFMAANDEVGVCHAIAEGKTCERGDACKYSHSITDYLKAKSHDIYLPVPPLPDASHLPLSYGSLWKLGEADKNAFLDGYYTVEEPFVSWAVKALDHDQPVASSSRGEASTSALKSIAHSFDPRTTCPTYHSLQSRPLWDASASKVGPRCPYGFKCRMLGAHVKQLPRGAEGEASGYLGSGLDLPWEESSGETWRGAFDETNYTDPTLSKTLRTKKYPLPRTKAVTALLAEEERAYQKDPVDPKGPLPIDLQAIDKAATAAASAPVDEEDLDAMANARAEEAAQSQSRSDVDLARIRRSEKRRLDWHHGELYLAPLTTTGNLPFRRICATFGSDIHCGEMGLAGSYLEGNKSEWSLVRRWEGEKTFGIQLCGSKPELLVPTAEVMAKEFGPSGGLDFVDINCGCPIDLVFNHGGGSALLDHPRKLGRIVRGMDAVLGDIPVTVKLRTGVTSKNTSHHRIMPKVQTEWGAGAVTMHGRSRKQRYARRADWDYIKQCGQELRESVRQWNEESKTADEEEMAPIPFYGNGDVYSQQEYYANLANTGVDGEMIARGALIKPWIFTEIKERRDWDISSRERLDIIRQFAHYGLQHWGSDTQGVNKTRKFMCEAMSFFYRYVPLGLLEHLPPSMNDRPPLYRGRDELETLLSSDDAGDWVKITEMFLGKAENFSFEAKHKSNSYADSAEQQG</sequence>
<evidence type="ECO:0000313" key="21">
    <source>
        <dbReference type="Proteomes" id="UP000245942"/>
    </source>
</evidence>
<evidence type="ECO:0000256" key="7">
    <source>
        <dbReference type="ARBA" id="ARBA00022694"/>
    </source>
</evidence>
<dbReference type="RefSeq" id="XP_025345044.1">
    <property type="nucleotide sequence ID" value="XM_025490755.1"/>
</dbReference>
<comment type="similarity">
    <text evidence="17">Belongs to the dus family. Dus3 subfamily.</text>
</comment>
<feature type="zinc finger region" description="C3H1-type" evidence="16">
    <location>
        <begin position="120"/>
        <end position="148"/>
    </location>
</feature>
<evidence type="ECO:0000256" key="1">
    <source>
        <dbReference type="ARBA" id="ARBA00001917"/>
    </source>
</evidence>
<dbReference type="Proteomes" id="UP000245942">
    <property type="component" value="Unassembled WGS sequence"/>
</dbReference>
<evidence type="ECO:0000256" key="4">
    <source>
        <dbReference type="ARBA" id="ARBA00022630"/>
    </source>
</evidence>
<proteinExistence type="inferred from homology"/>
<dbReference type="InterPro" id="IPR013785">
    <property type="entry name" value="Aldolase_TIM"/>
</dbReference>
<evidence type="ECO:0000259" key="19">
    <source>
        <dbReference type="PROSITE" id="PS50103"/>
    </source>
</evidence>
<comment type="function">
    <text evidence="17">Catalyzes the synthesis of dihydrouridine, a modified base found in the D-loop of most tRNAs. Specifically modifies U47 in cytoplasmic tRNAs.</text>
</comment>
<dbReference type="GO" id="GO:0006397">
    <property type="term" value="P:mRNA processing"/>
    <property type="evidence" value="ECO:0007669"/>
    <property type="project" value="UniProtKB-KW"/>
</dbReference>
<evidence type="ECO:0000256" key="2">
    <source>
        <dbReference type="ARBA" id="ARBA00012376"/>
    </source>
</evidence>
<dbReference type="Gene3D" id="3.20.20.70">
    <property type="entry name" value="Aldolase class I"/>
    <property type="match status" value="1"/>
</dbReference>
<comment type="catalytic activity">
    <reaction evidence="12">
        <text>5,6-dihydrouridine(47) in tRNA + NAD(+) = uridine(47) in tRNA + NADH + H(+)</text>
        <dbReference type="Rhea" id="RHEA:53364"/>
        <dbReference type="Rhea" id="RHEA-COMP:13539"/>
        <dbReference type="Rhea" id="RHEA-COMP:13540"/>
        <dbReference type="ChEBI" id="CHEBI:15378"/>
        <dbReference type="ChEBI" id="CHEBI:57540"/>
        <dbReference type="ChEBI" id="CHEBI:57945"/>
        <dbReference type="ChEBI" id="CHEBI:65315"/>
        <dbReference type="ChEBI" id="CHEBI:74443"/>
        <dbReference type="EC" id="1.3.1.89"/>
    </reaction>
    <physiologicalReaction direction="right-to-left" evidence="12">
        <dbReference type="Rhea" id="RHEA:53366"/>
    </physiologicalReaction>
</comment>
<dbReference type="GO" id="GO:0050660">
    <property type="term" value="F:flavin adenine dinucleotide binding"/>
    <property type="evidence" value="ECO:0007669"/>
    <property type="project" value="UniProtKB-UniRule"/>
</dbReference>
<dbReference type="STRING" id="1684307.A0A316TYW2"/>
<dbReference type="GeneID" id="37012489"/>
<evidence type="ECO:0000256" key="10">
    <source>
        <dbReference type="ARBA" id="ARBA00023002"/>
    </source>
</evidence>
<comment type="catalytic activity">
    <reaction evidence="15">
        <text>5,6-dihydrouridine(47) in tRNA + NADP(+) = uridine(47) in tRNA + NADPH + H(+)</text>
        <dbReference type="Rhea" id="RHEA:53360"/>
        <dbReference type="Rhea" id="RHEA-COMP:13539"/>
        <dbReference type="Rhea" id="RHEA-COMP:13540"/>
        <dbReference type="ChEBI" id="CHEBI:15378"/>
        <dbReference type="ChEBI" id="CHEBI:57783"/>
        <dbReference type="ChEBI" id="CHEBI:58349"/>
        <dbReference type="ChEBI" id="CHEBI:65315"/>
        <dbReference type="ChEBI" id="CHEBI:74443"/>
        <dbReference type="EC" id="1.3.1.89"/>
    </reaction>
    <physiologicalReaction direction="right-to-left" evidence="15">
        <dbReference type="Rhea" id="RHEA:53362"/>
    </physiologicalReaction>
</comment>
<keyword evidence="8 16" id="KW-0863">Zinc-finger</keyword>
<evidence type="ECO:0000256" key="18">
    <source>
        <dbReference type="SAM" id="MobiDB-lite"/>
    </source>
</evidence>
<name>A0A316TYW2_9BASI</name>
<reference evidence="20 21" key="1">
    <citation type="journal article" date="2018" name="Mol. Biol. Evol.">
        <title>Broad Genomic Sampling Reveals a Smut Pathogenic Ancestry of the Fungal Clade Ustilaginomycotina.</title>
        <authorList>
            <person name="Kijpornyongpan T."/>
            <person name="Mondo S.J."/>
            <person name="Barry K."/>
            <person name="Sandor L."/>
            <person name="Lee J."/>
            <person name="Lipzen A."/>
            <person name="Pangilinan J."/>
            <person name="LaButti K."/>
            <person name="Hainaut M."/>
            <person name="Henrissat B."/>
            <person name="Grigoriev I.V."/>
            <person name="Spatafora J.W."/>
            <person name="Aime M.C."/>
        </authorList>
    </citation>
    <scope>NUCLEOTIDE SEQUENCE [LARGE SCALE GENOMIC DNA]</scope>
    <source>
        <strain evidence="20 21">MCA 4718</strain>
    </source>
</reference>
<dbReference type="OrthoDB" id="259935at2759"/>
<dbReference type="InterPro" id="IPR000571">
    <property type="entry name" value="Znf_CCCH"/>
</dbReference>
<dbReference type="GO" id="GO:0102265">
    <property type="term" value="F:tRNA-dihydrouridine47 synthase activity"/>
    <property type="evidence" value="ECO:0007669"/>
    <property type="project" value="UniProtKB-EC"/>
</dbReference>
<evidence type="ECO:0000313" key="20">
    <source>
        <dbReference type="EMBL" id="PWN17884.1"/>
    </source>
</evidence>
<keyword evidence="4 17" id="KW-0285">Flavoprotein</keyword>
<keyword evidence="7 17" id="KW-0819">tRNA processing</keyword>
<evidence type="ECO:0000256" key="8">
    <source>
        <dbReference type="ARBA" id="ARBA00022771"/>
    </source>
</evidence>
<evidence type="ECO:0000256" key="9">
    <source>
        <dbReference type="ARBA" id="ARBA00022857"/>
    </source>
</evidence>
<dbReference type="SUPFAM" id="SSF51395">
    <property type="entry name" value="FMN-linked oxidoreductases"/>
    <property type="match status" value="1"/>
</dbReference>
<comment type="cofactor">
    <cofactor evidence="1 17">
        <name>FMN</name>
        <dbReference type="ChEBI" id="CHEBI:58210"/>
    </cofactor>
</comment>
<feature type="region of interest" description="Disordered" evidence="18">
    <location>
        <begin position="31"/>
        <end position="114"/>
    </location>
</feature>
<evidence type="ECO:0000256" key="11">
    <source>
        <dbReference type="ARBA" id="ARBA00023027"/>
    </source>
</evidence>
<dbReference type="Pfam" id="PF01207">
    <property type="entry name" value="Dus"/>
    <property type="match status" value="2"/>
</dbReference>
<keyword evidence="16 17" id="KW-0479">Metal-binding</keyword>
<dbReference type="GO" id="GO:0008270">
    <property type="term" value="F:zinc ion binding"/>
    <property type="evidence" value="ECO:0007669"/>
    <property type="project" value="UniProtKB-KW"/>
</dbReference>
<feature type="domain" description="C3H1-type" evidence="19">
    <location>
        <begin position="120"/>
        <end position="148"/>
    </location>
</feature>
<evidence type="ECO:0000256" key="5">
    <source>
        <dbReference type="ARBA" id="ARBA00022643"/>
    </source>
</evidence>
<evidence type="ECO:0000256" key="13">
    <source>
        <dbReference type="ARBA" id="ARBA00048342"/>
    </source>
</evidence>